<dbReference type="SMART" id="SM00220">
    <property type="entry name" value="S_TKc"/>
    <property type="match status" value="1"/>
</dbReference>
<evidence type="ECO:0000256" key="5">
    <source>
        <dbReference type="SAM" id="MobiDB-lite"/>
    </source>
</evidence>
<dbReference type="SUPFAM" id="SSF48371">
    <property type="entry name" value="ARM repeat"/>
    <property type="match status" value="1"/>
</dbReference>
<sequence>MVWSFFSQNLGSQFPYSYPEEVGADCLRDLNVFRLYNGESNKGEEVSVFICENPAYMSYAKAAVQRLKTLKHPSILTYLESFESDKGIYLATERVTPLLLHLEKDLISYPEITRNQYIAYGIYALTKALSFMESEAKLKHNNIHSASVFVNSAGDWKLGGLEYVTPLSEKNPPTRIFSALSKYDPPEMGKMDQSTNTSLDAWGFGCLIWEMFNGSLGSTKNLSRLGHIPKDLCSSYMELVASNPRKRPSPKVLHSRLKNSYFKNDIIDTVSFLEELQIQEEDEKLVFYNNLPSKIDNIPVHICNRKILPHLINAFEFGNAGCTILNPLFKIGKYLSPEEFQAKIVPCVIKLFSSPDRNARFKLLSQIEHFIEHLSPKIINNQVFSQIQNGFIDREPIIREKTVISIIHLAPKLNFSNLDDKVVLMNFSRLLRDEVPGIRTNTTVCLGKIAPHLSNATRQKVLIGAFSSKLKDPFPPARIAALNALVATQEYYTLQEVALRILPVICHKMIDPDKSVRDQAFKVTRNFMEKLENNSENPDFKRIMEKEMENNTVVSAATDWASWAVGTLGAKFSKPSTDATKNNENKSSPPSVLSVEKIRPIPVEKPSTIQKDVNLIKDDVSTNDPNDGWDDDEWRDFDDESPTTELDFKSSSTVLQDNKVLNPTMRTPISHSAFSNNDIVVEDDSDWGVSSDGWESFDPLAEVSNTNGRSKKKGNSSKAGPLKLGAKNH</sequence>
<reference evidence="7" key="1">
    <citation type="submission" date="2014-05" db="EMBL/GenBank/DDBJ databases">
        <authorList>
            <person name="Chronopoulou M."/>
        </authorList>
    </citation>
    <scope>NUCLEOTIDE SEQUENCE</scope>
    <source>
        <tissue evidence="7">Whole organism</tissue>
    </source>
</reference>
<dbReference type="SUPFAM" id="SSF56112">
    <property type="entry name" value="Protein kinase-like (PK-like)"/>
    <property type="match status" value="1"/>
</dbReference>
<dbReference type="InterPro" id="IPR011009">
    <property type="entry name" value="Kinase-like_dom_sf"/>
</dbReference>
<dbReference type="Gene3D" id="1.25.10.10">
    <property type="entry name" value="Leucine-rich Repeat Variant"/>
    <property type="match status" value="1"/>
</dbReference>
<feature type="compositionally biased region" description="Acidic residues" evidence="5">
    <location>
        <begin position="627"/>
        <end position="642"/>
    </location>
</feature>
<protein>
    <recommendedName>
        <fullName evidence="2">N-terminal kinase-like protein</fullName>
    </recommendedName>
    <alternativeName>
        <fullName evidence="3">SCY1-like protein 1</fullName>
    </alternativeName>
</protein>
<evidence type="ECO:0000256" key="1">
    <source>
        <dbReference type="ARBA" id="ARBA00038349"/>
    </source>
</evidence>
<name>A0A0K2TCY1_LEPSM</name>
<organism evidence="7">
    <name type="scientific">Lepeophtheirus salmonis</name>
    <name type="common">Salmon louse</name>
    <name type="synonym">Caligus salmonis</name>
    <dbReference type="NCBI Taxonomy" id="72036"/>
    <lineage>
        <taxon>Eukaryota</taxon>
        <taxon>Metazoa</taxon>
        <taxon>Ecdysozoa</taxon>
        <taxon>Arthropoda</taxon>
        <taxon>Crustacea</taxon>
        <taxon>Multicrustacea</taxon>
        <taxon>Hexanauplia</taxon>
        <taxon>Copepoda</taxon>
        <taxon>Siphonostomatoida</taxon>
        <taxon>Caligidae</taxon>
        <taxon>Lepeophtheirus</taxon>
    </lineage>
</organism>
<feature type="region of interest" description="Disordered" evidence="5">
    <location>
        <begin position="573"/>
        <end position="593"/>
    </location>
</feature>
<dbReference type="GO" id="GO:0004672">
    <property type="term" value="F:protein kinase activity"/>
    <property type="evidence" value="ECO:0007669"/>
    <property type="project" value="InterPro"/>
</dbReference>
<dbReference type="OrthoDB" id="447103at2759"/>
<evidence type="ECO:0000256" key="3">
    <source>
        <dbReference type="ARBA" id="ARBA00042347"/>
    </source>
</evidence>
<dbReference type="InterPro" id="IPR016024">
    <property type="entry name" value="ARM-type_fold"/>
</dbReference>
<evidence type="ECO:0000259" key="6">
    <source>
        <dbReference type="PROSITE" id="PS50011"/>
    </source>
</evidence>
<feature type="compositionally biased region" description="Low complexity" evidence="5">
    <location>
        <begin position="687"/>
        <end position="696"/>
    </location>
</feature>
<feature type="compositionally biased region" description="Polar residues" evidence="5">
    <location>
        <begin position="574"/>
        <end position="591"/>
    </location>
</feature>
<comment type="similarity">
    <text evidence="1">Belongs to the protein kinase superfamily.</text>
</comment>
<comment type="function">
    <text evidence="4">Regulates COPI-mediated retrograde protein traffic at the interface between the Golgi apparatus and the endoplasmic reticulum. Involved in the maintenance of the Golgi apparatus morphology.</text>
</comment>
<dbReference type="PANTHER" id="PTHR12984:SF3">
    <property type="entry name" value="N-TERMINAL KINASE-LIKE PROTEIN"/>
    <property type="match status" value="1"/>
</dbReference>
<dbReference type="Pfam" id="PF00069">
    <property type="entry name" value="Pkinase"/>
    <property type="match status" value="1"/>
</dbReference>
<dbReference type="PROSITE" id="PS50011">
    <property type="entry name" value="PROTEIN_KINASE_DOM"/>
    <property type="match status" value="1"/>
</dbReference>
<evidence type="ECO:0000256" key="4">
    <source>
        <dbReference type="ARBA" id="ARBA00056114"/>
    </source>
</evidence>
<feature type="region of interest" description="Disordered" evidence="5">
    <location>
        <begin position="618"/>
        <end position="645"/>
    </location>
</feature>
<feature type="region of interest" description="Disordered" evidence="5">
    <location>
        <begin position="685"/>
        <end position="729"/>
    </location>
</feature>
<feature type="domain" description="Protein kinase" evidence="6">
    <location>
        <begin position="16"/>
        <end position="262"/>
    </location>
</feature>
<dbReference type="PANTHER" id="PTHR12984">
    <property type="entry name" value="SCY1-RELATED S/T PROTEIN KINASE-LIKE"/>
    <property type="match status" value="1"/>
</dbReference>
<evidence type="ECO:0000256" key="2">
    <source>
        <dbReference type="ARBA" id="ARBA00040972"/>
    </source>
</evidence>
<dbReference type="Gene3D" id="1.10.510.10">
    <property type="entry name" value="Transferase(Phosphotransferase) domain 1"/>
    <property type="match status" value="1"/>
</dbReference>
<dbReference type="AlphaFoldDB" id="A0A0K2TCY1"/>
<dbReference type="InterPro" id="IPR051177">
    <property type="entry name" value="CIK-Related_Protein"/>
</dbReference>
<dbReference type="Gene3D" id="3.30.200.20">
    <property type="entry name" value="Phosphorylase Kinase, domain 1"/>
    <property type="match status" value="1"/>
</dbReference>
<dbReference type="InterPro" id="IPR011989">
    <property type="entry name" value="ARM-like"/>
</dbReference>
<evidence type="ECO:0000313" key="7">
    <source>
        <dbReference type="EMBL" id="CDW23432.1"/>
    </source>
</evidence>
<proteinExistence type="inferred from homology"/>
<dbReference type="GO" id="GO:0005524">
    <property type="term" value="F:ATP binding"/>
    <property type="evidence" value="ECO:0007669"/>
    <property type="project" value="InterPro"/>
</dbReference>
<accession>A0A0K2TCY1</accession>
<dbReference type="EMBL" id="HACA01006071">
    <property type="protein sequence ID" value="CDW23432.1"/>
    <property type="molecule type" value="Transcribed_RNA"/>
</dbReference>
<dbReference type="InterPro" id="IPR000719">
    <property type="entry name" value="Prot_kinase_dom"/>
</dbReference>